<evidence type="ECO:0000313" key="2">
    <source>
        <dbReference type="Proteomes" id="UP001333110"/>
    </source>
</evidence>
<name>A0AAN7MJ84_MYCAM</name>
<dbReference type="AlphaFoldDB" id="A0AAN7MJ84"/>
<organism evidence="1 2">
    <name type="scientific">Mycteria americana</name>
    <name type="common">Wood stork</name>
    <dbReference type="NCBI Taxonomy" id="33587"/>
    <lineage>
        <taxon>Eukaryota</taxon>
        <taxon>Metazoa</taxon>
        <taxon>Chordata</taxon>
        <taxon>Craniata</taxon>
        <taxon>Vertebrata</taxon>
        <taxon>Euteleostomi</taxon>
        <taxon>Archelosauria</taxon>
        <taxon>Archosauria</taxon>
        <taxon>Dinosauria</taxon>
        <taxon>Saurischia</taxon>
        <taxon>Theropoda</taxon>
        <taxon>Coelurosauria</taxon>
        <taxon>Aves</taxon>
        <taxon>Neognathae</taxon>
        <taxon>Neoaves</taxon>
        <taxon>Aequornithes</taxon>
        <taxon>Ciconiiformes</taxon>
        <taxon>Ciconiidae</taxon>
        <taxon>Mycteria</taxon>
    </lineage>
</organism>
<keyword evidence="2" id="KW-1185">Reference proteome</keyword>
<dbReference type="EMBL" id="JAUNZN010000033">
    <property type="protein sequence ID" value="KAK4806787.1"/>
    <property type="molecule type" value="Genomic_DNA"/>
</dbReference>
<dbReference type="Proteomes" id="UP001333110">
    <property type="component" value="Unassembled WGS sequence"/>
</dbReference>
<protein>
    <submittedName>
        <fullName evidence="1">Uncharacterized protein</fullName>
    </submittedName>
</protein>
<sequence>MDICSTVDLHGLQRDNLPHHGLYHRLQGNLCFGAWSTSSPSFFTDLASYAVLDAPQDTVGPFGCQGTLLTHIQLAINLDPQISFRGAALQPLVLQFVCIIRITSSQAIPSQCRIWHLLLLNFIWLVITQLSSLSRSLCKASLPSRESTAPPSLVSSANLLNVHSTPATRSFIKTLKEHWP</sequence>
<proteinExistence type="predicted"/>
<accession>A0AAN7MJ84</accession>
<reference evidence="1 2" key="1">
    <citation type="journal article" date="2023" name="J. Hered.">
        <title>Chromosome-level genome of the wood stork (Mycteria americana) provides insight into avian chromosome evolution.</title>
        <authorList>
            <person name="Flamio R. Jr."/>
            <person name="Ramstad K.M."/>
        </authorList>
    </citation>
    <scope>NUCLEOTIDE SEQUENCE [LARGE SCALE GENOMIC DNA]</scope>
    <source>
        <strain evidence="1">JAX WOST 10</strain>
    </source>
</reference>
<evidence type="ECO:0000313" key="1">
    <source>
        <dbReference type="EMBL" id="KAK4806787.1"/>
    </source>
</evidence>
<comment type="caution">
    <text evidence="1">The sequence shown here is derived from an EMBL/GenBank/DDBJ whole genome shotgun (WGS) entry which is preliminary data.</text>
</comment>
<gene>
    <name evidence="1" type="ORF">QYF61_005583</name>
</gene>